<proteinExistence type="predicted"/>
<dbReference type="AlphaFoldDB" id="A0A834SFV5"/>
<evidence type="ECO:0000313" key="1">
    <source>
        <dbReference type="EMBL" id="KAF7803228.1"/>
    </source>
</evidence>
<gene>
    <name evidence="1" type="ORF">G2W53_042339</name>
</gene>
<dbReference type="Proteomes" id="UP000634136">
    <property type="component" value="Unassembled WGS sequence"/>
</dbReference>
<protein>
    <submittedName>
        <fullName evidence="1">Uncharacterized protein</fullName>
    </submittedName>
</protein>
<dbReference type="EMBL" id="JAAIUW010000013">
    <property type="protein sequence ID" value="KAF7803228.1"/>
    <property type="molecule type" value="Genomic_DNA"/>
</dbReference>
<comment type="caution">
    <text evidence="1">The sequence shown here is derived from an EMBL/GenBank/DDBJ whole genome shotgun (WGS) entry which is preliminary data.</text>
</comment>
<name>A0A834SFV5_9FABA</name>
<sequence>MGKKMELENRRRIIPNDKSSMTLAPILTNPSLQKLAFS</sequence>
<keyword evidence="2" id="KW-1185">Reference proteome</keyword>
<evidence type="ECO:0000313" key="2">
    <source>
        <dbReference type="Proteomes" id="UP000634136"/>
    </source>
</evidence>
<organism evidence="1 2">
    <name type="scientific">Senna tora</name>
    <dbReference type="NCBI Taxonomy" id="362788"/>
    <lineage>
        <taxon>Eukaryota</taxon>
        <taxon>Viridiplantae</taxon>
        <taxon>Streptophyta</taxon>
        <taxon>Embryophyta</taxon>
        <taxon>Tracheophyta</taxon>
        <taxon>Spermatophyta</taxon>
        <taxon>Magnoliopsida</taxon>
        <taxon>eudicotyledons</taxon>
        <taxon>Gunneridae</taxon>
        <taxon>Pentapetalae</taxon>
        <taxon>rosids</taxon>
        <taxon>fabids</taxon>
        <taxon>Fabales</taxon>
        <taxon>Fabaceae</taxon>
        <taxon>Caesalpinioideae</taxon>
        <taxon>Cassia clade</taxon>
        <taxon>Senna</taxon>
    </lineage>
</organism>
<reference evidence="1" key="1">
    <citation type="submission" date="2020-09" db="EMBL/GenBank/DDBJ databases">
        <title>Genome-Enabled Discovery of Anthraquinone Biosynthesis in Senna tora.</title>
        <authorList>
            <person name="Kang S.-H."/>
            <person name="Pandey R.P."/>
            <person name="Lee C.-M."/>
            <person name="Sim J.-S."/>
            <person name="Jeong J.-T."/>
            <person name="Choi B.-S."/>
            <person name="Jung M."/>
            <person name="Ginzburg D."/>
            <person name="Zhao K."/>
            <person name="Won S.Y."/>
            <person name="Oh T.-J."/>
            <person name="Yu Y."/>
            <person name="Kim N.-H."/>
            <person name="Lee O.R."/>
            <person name="Lee T.-H."/>
            <person name="Bashyal P."/>
            <person name="Kim T.-S."/>
            <person name="Lee W.-H."/>
            <person name="Kawkins C."/>
            <person name="Kim C.-K."/>
            <person name="Kim J.S."/>
            <person name="Ahn B.O."/>
            <person name="Rhee S.Y."/>
            <person name="Sohng J.K."/>
        </authorList>
    </citation>
    <scope>NUCLEOTIDE SEQUENCE</scope>
    <source>
        <tissue evidence="1">Leaf</tissue>
    </source>
</reference>
<accession>A0A834SFV5</accession>